<organism evidence="2">
    <name type="scientific">uncultured Thermoleophilia bacterium</name>
    <dbReference type="NCBI Taxonomy" id="1497501"/>
    <lineage>
        <taxon>Bacteria</taxon>
        <taxon>Bacillati</taxon>
        <taxon>Actinomycetota</taxon>
        <taxon>Thermoleophilia</taxon>
        <taxon>environmental samples</taxon>
    </lineage>
</organism>
<protein>
    <submittedName>
        <fullName evidence="2">Uncharacterized protein</fullName>
    </submittedName>
</protein>
<feature type="non-terminal residue" evidence="2">
    <location>
        <position position="1"/>
    </location>
</feature>
<name>A0A6J4UAR1_9ACTN</name>
<evidence type="ECO:0000256" key="1">
    <source>
        <dbReference type="SAM" id="MobiDB-lite"/>
    </source>
</evidence>
<feature type="non-terminal residue" evidence="2">
    <location>
        <position position="74"/>
    </location>
</feature>
<proteinExistence type="predicted"/>
<accession>A0A6J4UAR1</accession>
<dbReference type="EMBL" id="CADCWC010000337">
    <property type="protein sequence ID" value="CAA9545379.1"/>
    <property type="molecule type" value="Genomic_DNA"/>
</dbReference>
<sequence length="74" mass="8297">DGAAAAQVRVRGAVVERARRHARVPRLARVDRPSRRAHHLRRQRVGRRLRGGCPRDVPGRGRAGGGRQPRLRGR</sequence>
<dbReference type="AlphaFoldDB" id="A0A6J4UAR1"/>
<feature type="region of interest" description="Disordered" evidence="1">
    <location>
        <begin position="31"/>
        <end position="74"/>
    </location>
</feature>
<evidence type="ECO:0000313" key="2">
    <source>
        <dbReference type="EMBL" id="CAA9545379.1"/>
    </source>
</evidence>
<feature type="compositionally biased region" description="Basic residues" evidence="1">
    <location>
        <begin position="35"/>
        <end position="50"/>
    </location>
</feature>
<gene>
    <name evidence="2" type="ORF">AVDCRST_MAG79-2242</name>
</gene>
<reference evidence="2" key="1">
    <citation type="submission" date="2020-02" db="EMBL/GenBank/DDBJ databases">
        <authorList>
            <person name="Meier V. D."/>
        </authorList>
    </citation>
    <scope>NUCLEOTIDE SEQUENCE</scope>
    <source>
        <strain evidence="2">AVDCRST_MAG79</strain>
    </source>
</reference>